<dbReference type="Proteomes" id="UP000295371">
    <property type="component" value="Unassembled WGS sequence"/>
</dbReference>
<feature type="compositionally biased region" description="Basic residues" evidence="1">
    <location>
        <begin position="72"/>
        <end position="82"/>
    </location>
</feature>
<keyword evidence="5" id="KW-1185">Reference proteome</keyword>
<dbReference type="AlphaFoldDB" id="A0A4R7J958"/>
<feature type="domain" description="DUF3592" evidence="3">
    <location>
        <begin position="122"/>
        <end position="197"/>
    </location>
</feature>
<name>A0A4R7J958_9ACTN</name>
<feature type="transmembrane region" description="Helical" evidence="2">
    <location>
        <begin position="88"/>
        <end position="113"/>
    </location>
</feature>
<protein>
    <submittedName>
        <fullName evidence="4">Uncharacterized protein DUF3592</fullName>
    </submittedName>
</protein>
<dbReference type="InterPro" id="IPR021994">
    <property type="entry name" value="DUF3592"/>
</dbReference>
<reference evidence="4 5" key="1">
    <citation type="submission" date="2019-03" db="EMBL/GenBank/DDBJ databases">
        <title>Genomic Encyclopedia of Archaeal and Bacterial Type Strains, Phase II (KMG-II): from individual species to whole genera.</title>
        <authorList>
            <person name="Goeker M."/>
        </authorList>
    </citation>
    <scope>NUCLEOTIDE SEQUENCE [LARGE SCALE GENOMIC DNA]</scope>
    <source>
        <strain evidence="4 5">DSM 24323</strain>
    </source>
</reference>
<keyword evidence="2" id="KW-0812">Transmembrane</keyword>
<evidence type="ECO:0000256" key="1">
    <source>
        <dbReference type="SAM" id="MobiDB-lite"/>
    </source>
</evidence>
<organism evidence="4 5">
    <name type="scientific">Naumannella halotolerans</name>
    <dbReference type="NCBI Taxonomy" id="993414"/>
    <lineage>
        <taxon>Bacteria</taxon>
        <taxon>Bacillati</taxon>
        <taxon>Actinomycetota</taxon>
        <taxon>Actinomycetes</taxon>
        <taxon>Propionibacteriales</taxon>
        <taxon>Propionibacteriaceae</taxon>
        <taxon>Naumannella</taxon>
    </lineage>
</organism>
<evidence type="ECO:0000313" key="4">
    <source>
        <dbReference type="EMBL" id="TDT33834.1"/>
    </source>
</evidence>
<feature type="transmembrane region" description="Helical" evidence="2">
    <location>
        <begin position="200"/>
        <end position="221"/>
    </location>
</feature>
<comment type="caution">
    <text evidence="4">The sequence shown here is derived from an EMBL/GenBank/DDBJ whole genome shotgun (WGS) entry which is preliminary data.</text>
</comment>
<sequence length="229" mass="24827">MSQPPTDPGRSNPDPGASSGGGYRPADSTWTGHDLPMPDPVVQTRTIRSRNPDGSWTEITTRLLPTEDAPGKRRSGKPRRRRSERYRLGRIFLVIGIVTLLALGTAAVLVAVAQHRPAWVSVQGTVTDTGEALRYSEASDQRKVSYSPSADYRTIEGQALTCQGGTYSTSTEYFVGDPVEVIYDPVDPEDCRVDPGGGAWVPWMLAGMGLAFGASFGGFGVTQMRRPRR</sequence>
<dbReference type="Pfam" id="PF12158">
    <property type="entry name" value="DUF3592"/>
    <property type="match status" value="1"/>
</dbReference>
<dbReference type="EMBL" id="SOAW01000001">
    <property type="protein sequence ID" value="TDT33834.1"/>
    <property type="molecule type" value="Genomic_DNA"/>
</dbReference>
<proteinExistence type="predicted"/>
<gene>
    <name evidence="4" type="ORF">CLV29_1469</name>
</gene>
<feature type="region of interest" description="Disordered" evidence="1">
    <location>
        <begin position="1"/>
        <end position="82"/>
    </location>
</feature>
<accession>A0A4R7J958</accession>
<dbReference type="RefSeq" id="WP_166649165.1">
    <property type="nucleotide sequence ID" value="NZ_SOAW01000001.1"/>
</dbReference>
<evidence type="ECO:0000256" key="2">
    <source>
        <dbReference type="SAM" id="Phobius"/>
    </source>
</evidence>
<keyword evidence="2" id="KW-1133">Transmembrane helix</keyword>
<evidence type="ECO:0000313" key="5">
    <source>
        <dbReference type="Proteomes" id="UP000295371"/>
    </source>
</evidence>
<keyword evidence="2" id="KW-0472">Membrane</keyword>
<evidence type="ECO:0000259" key="3">
    <source>
        <dbReference type="Pfam" id="PF12158"/>
    </source>
</evidence>